<keyword evidence="2" id="KW-0732">Signal</keyword>
<evidence type="ECO:0000313" key="3">
    <source>
        <dbReference type="EMBL" id="JAP45982.1"/>
    </source>
</evidence>
<feature type="chain" id="PRO_5007051033" evidence="2">
    <location>
        <begin position="22"/>
        <end position="817"/>
    </location>
</feature>
<accession>A0A0X3PCZ2</accession>
<reference evidence="3" key="1">
    <citation type="submission" date="2016-01" db="EMBL/GenBank/DDBJ databases">
        <title>Reference transcriptome for the parasite Schistocephalus solidus: insights into the molecular evolution of parasitism.</title>
        <authorList>
            <person name="Hebert F.O."/>
            <person name="Grambauer S."/>
            <person name="Barber I."/>
            <person name="Landry C.R."/>
            <person name="Aubin-Horth N."/>
        </authorList>
    </citation>
    <scope>NUCLEOTIDE SEQUENCE</scope>
</reference>
<protein>
    <submittedName>
        <fullName evidence="3">Thioredoxin domain-containing protein 11</fullName>
    </submittedName>
</protein>
<dbReference type="EMBL" id="GEEE01017243">
    <property type="protein sequence ID" value="JAP45982.1"/>
    <property type="molecule type" value="Transcribed_RNA"/>
</dbReference>
<dbReference type="InterPro" id="IPR052792">
    <property type="entry name" value="Thioredoxin_dom-contain_11"/>
</dbReference>
<dbReference type="CDD" id="cd02961">
    <property type="entry name" value="PDI_a_family"/>
    <property type="match status" value="1"/>
</dbReference>
<dbReference type="SUPFAM" id="SSF52833">
    <property type="entry name" value="Thioredoxin-like"/>
    <property type="match status" value="1"/>
</dbReference>
<organism evidence="3">
    <name type="scientific">Schistocephalus solidus</name>
    <name type="common">Tapeworm</name>
    <dbReference type="NCBI Taxonomy" id="70667"/>
    <lineage>
        <taxon>Eukaryota</taxon>
        <taxon>Metazoa</taxon>
        <taxon>Spiralia</taxon>
        <taxon>Lophotrochozoa</taxon>
        <taxon>Platyhelminthes</taxon>
        <taxon>Cestoda</taxon>
        <taxon>Eucestoda</taxon>
        <taxon>Diphyllobothriidea</taxon>
        <taxon>Diphyllobothriidae</taxon>
        <taxon>Schistocephalus</taxon>
    </lineage>
</organism>
<dbReference type="AlphaFoldDB" id="A0A0X3PCZ2"/>
<gene>
    <name evidence="3" type="primary">TXD11</name>
    <name evidence="3" type="ORF">TR97761</name>
</gene>
<feature type="region of interest" description="Disordered" evidence="1">
    <location>
        <begin position="526"/>
        <end position="546"/>
    </location>
</feature>
<sequence length="817" mass="92366">MDVLLSATFGMFSVVACNCWARPCFKAHSPDSFPKLLWRTFNGPSSVHRFDRFPSLIKQFKNVMRPFVPLYDCTDFYKIISEYDFVVHGRLNTSSSSFRQFYKTASVFASSYRQRYHDSFPLILGDNLIFTVFDSKDVQCIPSGVSEVLIFFRHDNTSIELVNFNSSINWKAKDLTRAIKLQIETTVYSGRPSYLFYGKFISIETPPNPDLSTTRPALLLFNGNRYGVSAHRDVYFYTFKALQIAYAVCDSGTTSSTNDSSHGIGISPLSSTQRHFFYKSTLVKKERRCRLTAICPIWWNRTLLLPPGLVWRDCGLNNSELPSSDSTNFIPVTQMIARSLSNHSSRREFINLSSFLLTHLSTNTSAEWLRDHASSPPEYTGVDEFLTLGSLHQTCCEFAVAEAMSFPVSNVSHVRDKALSLLADHQLLASKAGCPDNTLSDFSLRHSPADGLACKHNRTLAFYPISSVAQPAWVETLVGQLPVKKPHVVILDPLEESVFKMNDEFSYDNLASFIAKFHNGSLRAHLASRPPTKRPRVQSQQRSGRVSMANNASHFEQLIYRDTDVLVLYYGRHCGYTTHSRGAITEFRAVADYFASRPSSPEFVMVDVDSVQLPWSFRVEYVPNVILFPRYRKSYSVVLPAAAISSTDLYNNLIAFVLERLKPVALDGRSKYRSFMDTPADYHRRDNTSITYTADTYLATARQYCSLHNSSRACMDYFASGPLENHARQIESTRSLLRLLMRRLEIGLTEVSHTLGPPEGGLVLLDRLTAAGRARIHRLKDVQRALSSLWRRLSGVEALFGQESELTASLRQRLLAV</sequence>
<evidence type="ECO:0000256" key="2">
    <source>
        <dbReference type="SAM" id="SignalP"/>
    </source>
</evidence>
<feature type="signal peptide" evidence="2">
    <location>
        <begin position="1"/>
        <end position="21"/>
    </location>
</feature>
<name>A0A0X3PCZ2_SCHSO</name>
<dbReference type="InterPro" id="IPR036249">
    <property type="entry name" value="Thioredoxin-like_sf"/>
</dbReference>
<evidence type="ECO:0000256" key="1">
    <source>
        <dbReference type="SAM" id="MobiDB-lite"/>
    </source>
</evidence>
<dbReference type="PANTHER" id="PTHR46497">
    <property type="entry name" value="THIOREDOXIN DOMAIN-CONTAINING PROTEIN 11"/>
    <property type="match status" value="1"/>
</dbReference>
<proteinExistence type="predicted"/>
<dbReference type="PANTHER" id="PTHR46497:SF1">
    <property type="entry name" value="THIOREDOXIN DOMAIN-CONTAINING PROTEIN 11"/>
    <property type="match status" value="1"/>
</dbReference>
<feature type="compositionally biased region" description="Polar residues" evidence="1">
    <location>
        <begin position="537"/>
        <end position="546"/>
    </location>
</feature>